<evidence type="ECO:0000313" key="2">
    <source>
        <dbReference type="EMBL" id="OGL70747.1"/>
    </source>
</evidence>
<name>A0A1F7TZ73_9BACT</name>
<sequence length="671" mass="76875">MSEKSKPEGHEAREYWDASLQEGQQEGPSPETAEMYRLPGDPPLTEKDFDRYRRSKRIPETVSAEAVEKYLWDSAWHVRQMAVLQIKFAPLKDRVSLMQEVMSDASGDVRLEAIYEVESLPLGSRGSMVLKALKDEYYRVREAGGRKLAALTTEEKKSVAEHLFSDSNSSLDALEFFVMHLDAFPTEDQKTYLKRAWTHAEGMIRNAALHQLSLLPESERTEMALNAVDDPVDYVRSTVFCLGIDQLSEMGRARVVELGLNSPYEETVALAVKSIALTSVQDQPKLLSQIPASRSLQVEEAVLSIVELLPKKERSGMIKFGLEHHVMVMRSEAARQIGFLPIRERAQVIESILQYTRDPIMETGAVQNIRTVPMDERARLVSLALNSPVVETRLMCIAEIEFTLPDDWLELARIALDDSSPQVRGEVIKRLEFLVPQEEWLNWIDKGLEDMDRKVRERTASKMSLIPRDDPKWDTFIEKYTRMQNSYFQFVATHTDLYKNHHERFGRANQLKSGTKTTLLDRVPGQDKTTLRDRAMIRHIPPSALSSWRTAYESSHMWQELGFHYVPIEPIVDTKPLKKDELFVDVASRVLMGPSVADWLEKYGLFEMEIRNLMKLILEGLNRLGVVHGHPHDANFVVVFERTEDGKPDFHRIPRVYIIDFDMAVSPPKNV</sequence>
<dbReference type="AlphaFoldDB" id="A0A1F7TZ73"/>
<feature type="compositionally biased region" description="Basic and acidic residues" evidence="1">
    <location>
        <begin position="1"/>
        <end position="16"/>
    </location>
</feature>
<dbReference type="EMBL" id="MGDX01000025">
    <property type="protein sequence ID" value="OGL70747.1"/>
    <property type="molecule type" value="Genomic_DNA"/>
</dbReference>
<organism evidence="2 3">
    <name type="scientific">Candidatus Uhrbacteria bacterium RIFCSPHIGHO2_02_FULL_53_13</name>
    <dbReference type="NCBI Taxonomy" id="1802389"/>
    <lineage>
        <taxon>Bacteria</taxon>
        <taxon>Candidatus Uhriibacteriota</taxon>
    </lineage>
</organism>
<comment type="caution">
    <text evidence="2">The sequence shown here is derived from an EMBL/GenBank/DDBJ whole genome shotgun (WGS) entry which is preliminary data.</text>
</comment>
<dbReference type="InterPro" id="IPR016024">
    <property type="entry name" value="ARM-type_fold"/>
</dbReference>
<accession>A0A1F7TZ73</accession>
<dbReference type="Proteomes" id="UP000177097">
    <property type="component" value="Unassembled WGS sequence"/>
</dbReference>
<protein>
    <submittedName>
        <fullName evidence="2">Uncharacterized protein</fullName>
    </submittedName>
</protein>
<evidence type="ECO:0000256" key="1">
    <source>
        <dbReference type="SAM" id="MobiDB-lite"/>
    </source>
</evidence>
<dbReference type="STRING" id="1802389.A3C17_00850"/>
<dbReference type="Gene3D" id="1.25.10.10">
    <property type="entry name" value="Leucine-rich Repeat Variant"/>
    <property type="match status" value="2"/>
</dbReference>
<evidence type="ECO:0000313" key="3">
    <source>
        <dbReference type="Proteomes" id="UP000177097"/>
    </source>
</evidence>
<reference evidence="2 3" key="1">
    <citation type="journal article" date="2016" name="Nat. Commun.">
        <title>Thousands of microbial genomes shed light on interconnected biogeochemical processes in an aquifer system.</title>
        <authorList>
            <person name="Anantharaman K."/>
            <person name="Brown C.T."/>
            <person name="Hug L.A."/>
            <person name="Sharon I."/>
            <person name="Castelle C.J."/>
            <person name="Probst A.J."/>
            <person name="Thomas B.C."/>
            <person name="Singh A."/>
            <person name="Wilkins M.J."/>
            <person name="Karaoz U."/>
            <person name="Brodie E.L."/>
            <person name="Williams K.H."/>
            <person name="Hubbard S.S."/>
            <person name="Banfield J.F."/>
        </authorList>
    </citation>
    <scope>NUCLEOTIDE SEQUENCE [LARGE SCALE GENOMIC DNA]</scope>
</reference>
<dbReference type="InterPro" id="IPR011989">
    <property type="entry name" value="ARM-like"/>
</dbReference>
<dbReference type="SUPFAM" id="SSF48371">
    <property type="entry name" value="ARM repeat"/>
    <property type="match status" value="2"/>
</dbReference>
<proteinExistence type="predicted"/>
<feature type="region of interest" description="Disordered" evidence="1">
    <location>
        <begin position="1"/>
        <end position="48"/>
    </location>
</feature>
<gene>
    <name evidence="2" type="ORF">A3C17_00850</name>
</gene>